<reference evidence="1 2" key="1">
    <citation type="submission" date="2016-11" db="EMBL/GenBank/DDBJ databases">
        <authorList>
            <consortium name="Pathogen Informatics"/>
        </authorList>
    </citation>
    <scope>NUCLEOTIDE SEQUENCE [LARGE SCALE GENOMIC DNA]</scope>
    <source>
        <strain evidence="1 2">104</strain>
    </source>
</reference>
<evidence type="ECO:0000313" key="2">
    <source>
        <dbReference type="Proteomes" id="UP000185210"/>
    </source>
</evidence>
<gene>
    <name evidence="1" type="ORF">SAMEA2070301_04250</name>
</gene>
<proteinExistence type="predicted"/>
<sequence length="85" mass="9314">MAIEDLANALRRRTAERDELKARLARVQQPSTMSAAQISTLVEELGGLAAVLGQATATERAEVYASLGLHLDYHSLNQQVRRLPT</sequence>
<dbReference type="Proteomes" id="UP000185210">
    <property type="component" value="Unassembled WGS sequence"/>
</dbReference>
<dbReference type="AlphaFoldDB" id="A0AB38D4M5"/>
<accession>A0AB38D4M5</accession>
<protein>
    <submittedName>
        <fullName evidence="1">Recombinase</fullName>
    </submittedName>
</protein>
<dbReference type="EMBL" id="FSHM01000007">
    <property type="protein sequence ID" value="SIB66067.1"/>
    <property type="molecule type" value="Genomic_DNA"/>
</dbReference>
<dbReference type="RefSeq" id="WP_234812457.1">
    <property type="nucleotide sequence ID" value="NZ_CAACXP010000003.1"/>
</dbReference>
<name>A0AB38D4M5_9MYCO</name>
<evidence type="ECO:0000313" key="1">
    <source>
        <dbReference type="EMBL" id="SIB66067.1"/>
    </source>
</evidence>
<organism evidence="1 2">
    <name type="scientific">Mycobacteroides abscessus subsp. abscessus</name>
    <dbReference type="NCBI Taxonomy" id="1185650"/>
    <lineage>
        <taxon>Bacteria</taxon>
        <taxon>Bacillati</taxon>
        <taxon>Actinomycetota</taxon>
        <taxon>Actinomycetes</taxon>
        <taxon>Mycobacteriales</taxon>
        <taxon>Mycobacteriaceae</taxon>
        <taxon>Mycobacteroides</taxon>
        <taxon>Mycobacteroides abscessus</taxon>
    </lineage>
</organism>
<comment type="caution">
    <text evidence="1">The sequence shown here is derived from an EMBL/GenBank/DDBJ whole genome shotgun (WGS) entry which is preliminary data.</text>
</comment>